<organism evidence="1 2">
    <name type="scientific">Durusdinium trenchii</name>
    <dbReference type="NCBI Taxonomy" id="1381693"/>
    <lineage>
        <taxon>Eukaryota</taxon>
        <taxon>Sar</taxon>
        <taxon>Alveolata</taxon>
        <taxon>Dinophyceae</taxon>
        <taxon>Suessiales</taxon>
        <taxon>Symbiodiniaceae</taxon>
        <taxon>Durusdinium</taxon>
    </lineage>
</organism>
<protein>
    <submittedName>
        <fullName evidence="1">Uncharacterized protein</fullName>
    </submittedName>
</protein>
<evidence type="ECO:0000313" key="2">
    <source>
        <dbReference type="Proteomes" id="UP001642484"/>
    </source>
</evidence>
<comment type="caution">
    <text evidence="1">The sequence shown here is derived from an EMBL/GenBank/DDBJ whole genome shotgun (WGS) entry which is preliminary data.</text>
</comment>
<keyword evidence="2" id="KW-1185">Reference proteome</keyword>
<dbReference type="EMBL" id="CAXAMN010013036">
    <property type="protein sequence ID" value="CAK9039756.1"/>
    <property type="molecule type" value="Genomic_DNA"/>
</dbReference>
<gene>
    <name evidence="1" type="ORF">CCMP2556_LOCUS21507</name>
</gene>
<name>A0ABP0LLW8_9DINO</name>
<proteinExistence type="predicted"/>
<evidence type="ECO:0000313" key="1">
    <source>
        <dbReference type="EMBL" id="CAK9039756.1"/>
    </source>
</evidence>
<sequence length="490" mass="55086">MDSRVNVRVPLNAIRIHTPDDGLPVIEDFLTTVISFIFSGSRLDREPLDLTFVSSRGEDTEPMDDSPYNPSLSVKKGFTRLTAGLFLVLLASDLDPVSGQDLILPLLPAIRDIWNLPSCISHGQAHEEISFEAMQLSCQGAERQRKNDDIQPTQALQMSLRFEKLMVEERFKVSLEEKTDVELLGMLIDRYNTYKSNLAIRKWQISDDMRRSIEGIVIGMTPTTKRLIRSHLDFNKWEESAYNESILKSRRHRLHEGAKGVSGQWVMILTDLDALLIAKPATMKVEMTAMWQDNVGRALIKSSAPASGTDDAGDIDEVLHLKSQLEVGLGIVEAFMQKRLLVTVGSQQGNIATMQRRVLQEAKSMFDGADLEHMHHIGYADLPKLGRLAAPDVQELADWCYKILSINPNFSVVFIVAPLLAAEGLLGGLRGEYRRLEDKFTSMNMEVKMVQVTFCLEQLHGNRTHYISHSKSSLHLFFVPRVKLTCLALG</sequence>
<reference evidence="1 2" key="1">
    <citation type="submission" date="2024-02" db="EMBL/GenBank/DDBJ databases">
        <authorList>
            <person name="Chen Y."/>
            <person name="Shah S."/>
            <person name="Dougan E. K."/>
            <person name="Thang M."/>
            <person name="Chan C."/>
        </authorList>
    </citation>
    <scope>NUCLEOTIDE SEQUENCE [LARGE SCALE GENOMIC DNA]</scope>
</reference>
<dbReference type="Proteomes" id="UP001642484">
    <property type="component" value="Unassembled WGS sequence"/>
</dbReference>
<accession>A0ABP0LLW8</accession>